<accession>A0A9X7MZ79</accession>
<dbReference type="RefSeq" id="WP_151187376.1">
    <property type="nucleotide sequence ID" value="NZ_CP043626.1"/>
</dbReference>
<dbReference type="AlphaFoldDB" id="A0A9X7MZ79"/>
<dbReference type="GO" id="GO:0005737">
    <property type="term" value="C:cytoplasm"/>
    <property type="evidence" value="ECO:0007669"/>
    <property type="project" value="TreeGrafter"/>
</dbReference>
<dbReference type="SUPFAM" id="SSF51735">
    <property type="entry name" value="NAD(P)-binding Rossmann-fold domains"/>
    <property type="match status" value="1"/>
</dbReference>
<dbReference type="Pfam" id="PF01370">
    <property type="entry name" value="Epimerase"/>
    <property type="match status" value="1"/>
</dbReference>
<organism evidence="2 3">
    <name type="scientific">Pseudomonas denitrificans</name>
    <dbReference type="NCBI Taxonomy" id="43306"/>
    <lineage>
        <taxon>Bacteria</taxon>
        <taxon>Pseudomonadati</taxon>
        <taxon>Pseudomonadota</taxon>
        <taxon>Gammaproteobacteria</taxon>
        <taxon>Pseudomonadales</taxon>
        <taxon>Pseudomonadaceae</taxon>
        <taxon>Halopseudomonas</taxon>
    </lineage>
</organism>
<evidence type="ECO:0000313" key="2">
    <source>
        <dbReference type="EMBL" id="QEY72031.1"/>
    </source>
</evidence>
<dbReference type="PANTHER" id="PTHR48079:SF6">
    <property type="entry name" value="NAD(P)-BINDING DOMAIN-CONTAINING PROTEIN-RELATED"/>
    <property type="match status" value="1"/>
</dbReference>
<dbReference type="InterPro" id="IPR001509">
    <property type="entry name" value="Epimerase_deHydtase"/>
</dbReference>
<dbReference type="OrthoDB" id="9787292at2"/>
<gene>
    <name evidence="2" type="ORF">F1C79_10625</name>
</gene>
<protein>
    <submittedName>
        <fullName evidence="2">SDR family oxidoreductase</fullName>
    </submittedName>
</protein>
<feature type="domain" description="NAD-dependent epimerase/dehydratase" evidence="1">
    <location>
        <begin position="3"/>
        <end position="211"/>
    </location>
</feature>
<sequence length="291" mass="31200">MNVFITGATGWVGSVIVRELIQAGHQVSGLVRSESRAAELVAAGAKVIHGTLDDLQLLTATAAASDAVIHTAFNHDFSRFVENAEQDRLAIRALGQGLTGSGRRLIVTSGVAVVSPGNLITEDMHQVDTGHPRRSEFEALAVKEQGVQVSVVRLAPTVHGAGDHGFVPTLIELARRTGVSAFLGDGANRWPAVHRLDAGRLYRLILDSAEPGFAYHAVAEQGVQFREIAEVIGRRLGLPVESRPEEYFGWFARFAGGDFPTSSDLTQRACGWHPDQPGLIDDLDSSAYFSG</sequence>
<evidence type="ECO:0000313" key="3">
    <source>
        <dbReference type="Proteomes" id="UP000326659"/>
    </source>
</evidence>
<keyword evidence="3" id="KW-1185">Reference proteome</keyword>
<dbReference type="InterPro" id="IPR051783">
    <property type="entry name" value="NAD(P)-dependent_oxidoreduct"/>
</dbReference>
<proteinExistence type="predicted"/>
<evidence type="ECO:0000259" key="1">
    <source>
        <dbReference type="Pfam" id="PF01370"/>
    </source>
</evidence>
<dbReference type="Gene3D" id="3.40.50.720">
    <property type="entry name" value="NAD(P)-binding Rossmann-like Domain"/>
    <property type="match status" value="1"/>
</dbReference>
<dbReference type="CDD" id="cd05262">
    <property type="entry name" value="SDR_a7"/>
    <property type="match status" value="1"/>
</dbReference>
<dbReference type="EMBL" id="CP043626">
    <property type="protein sequence ID" value="QEY72031.1"/>
    <property type="molecule type" value="Genomic_DNA"/>
</dbReference>
<dbReference type="InterPro" id="IPR036291">
    <property type="entry name" value="NAD(P)-bd_dom_sf"/>
</dbReference>
<name>A0A9X7MZ79_PSEDE</name>
<reference evidence="2 3" key="1">
    <citation type="submission" date="2019-09" db="EMBL/GenBank/DDBJ databases">
        <title>Prosopis cineraria nodule microbiome.</title>
        <authorList>
            <person name="Chaluvadi S.R."/>
            <person name="Ali R."/>
            <person name="Wang X."/>
        </authorList>
    </citation>
    <scope>NUCLEOTIDE SEQUENCE [LARGE SCALE GENOMIC DNA]</scope>
    <source>
        <strain evidence="2 3">BG1</strain>
    </source>
</reference>
<dbReference type="PANTHER" id="PTHR48079">
    <property type="entry name" value="PROTEIN YEEZ"/>
    <property type="match status" value="1"/>
</dbReference>
<dbReference type="Proteomes" id="UP000326659">
    <property type="component" value="Chromosome"/>
</dbReference>
<dbReference type="GO" id="GO:0004029">
    <property type="term" value="F:aldehyde dehydrogenase (NAD+) activity"/>
    <property type="evidence" value="ECO:0007669"/>
    <property type="project" value="TreeGrafter"/>
</dbReference>
<dbReference type="KEGG" id="pden:F1C79_10625"/>